<dbReference type="PANTHER" id="PTHR45626">
    <property type="entry name" value="TRANSCRIPTION TERMINATION FACTOR 2-RELATED"/>
    <property type="match status" value="1"/>
</dbReference>
<dbReference type="GO" id="GO:0016787">
    <property type="term" value="F:hydrolase activity"/>
    <property type="evidence" value="ECO:0007669"/>
    <property type="project" value="UniProtKB-KW"/>
</dbReference>
<dbReference type="InterPro" id="IPR000330">
    <property type="entry name" value="SNF2_N"/>
</dbReference>
<comment type="caution">
    <text evidence="5">The sequence shown here is derived from an EMBL/GenBank/DDBJ whole genome shotgun (WGS) entry which is preliminary data.</text>
</comment>
<dbReference type="Gramene" id="PHT76418">
    <property type="protein sequence ID" value="PHT76418"/>
    <property type="gene ID" value="T459_19940"/>
</dbReference>
<protein>
    <recommendedName>
        <fullName evidence="4">SNF2 N-terminal domain-containing protein</fullName>
    </recommendedName>
</protein>
<dbReference type="AlphaFoldDB" id="A0A2G2Z342"/>
<evidence type="ECO:0000256" key="1">
    <source>
        <dbReference type="ARBA" id="ARBA00022741"/>
    </source>
</evidence>
<dbReference type="InterPro" id="IPR027417">
    <property type="entry name" value="P-loop_NTPase"/>
</dbReference>
<dbReference type="STRING" id="4072.A0A2G2Z342"/>
<dbReference type="Pfam" id="PF00176">
    <property type="entry name" value="SNF2-rel_dom"/>
    <property type="match status" value="1"/>
</dbReference>
<evidence type="ECO:0000313" key="6">
    <source>
        <dbReference type="Proteomes" id="UP000222542"/>
    </source>
</evidence>
<feature type="domain" description="SNF2 N-terminal" evidence="4">
    <location>
        <begin position="238"/>
        <end position="442"/>
    </location>
</feature>
<dbReference type="Gene3D" id="3.40.50.10810">
    <property type="entry name" value="Tandem AAA-ATPase domain"/>
    <property type="match status" value="1"/>
</dbReference>
<keyword evidence="3" id="KW-0067">ATP-binding</keyword>
<dbReference type="PANTHER" id="PTHR45626:SF20">
    <property type="entry name" value="ATP-DEPENDENT HELICASE RHP16-LIKE"/>
    <property type="match status" value="1"/>
</dbReference>
<evidence type="ECO:0000256" key="2">
    <source>
        <dbReference type="ARBA" id="ARBA00022801"/>
    </source>
</evidence>
<dbReference type="SUPFAM" id="SSF52540">
    <property type="entry name" value="P-loop containing nucleoside triphosphate hydrolases"/>
    <property type="match status" value="1"/>
</dbReference>
<evidence type="ECO:0000313" key="5">
    <source>
        <dbReference type="EMBL" id="PHT76418.1"/>
    </source>
</evidence>
<dbReference type="GO" id="GO:0005524">
    <property type="term" value="F:ATP binding"/>
    <property type="evidence" value="ECO:0007669"/>
    <property type="project" value="UniProtKB-KW"/>
</dbReference>
<reference evidence="5 6" key="2">
    <citation type="journal article" date="2017" name="Genome Biol.">
        <title>New reference genome sequences of hot pepper reveal the massive evolution of plant disease-resistance genes by retroduplication.</title>
        <authorList>
            <person name="Kim S."/>
            <person name="Park J."/>
            <person name="Yeom S.I."/>
            <person name="Kim Y.M."/>
            <person name="Seo E."/>
            <person name="Kim K.T."/>
            <person name="Kim M.S."/>
            <person name="Lee J.M."/>
            <person name="Cheong K."/>
            <person name="Shin H.S."/>
            <person name="Kim S.B."/>
            <person name="Han K."/>
            <person name="Lee J."/>
            <person name="Park M."/>
            <person name="Lee H.A."/>
            <person name="Lee H.Y."/>
            <person name="Lee Y."/>
            <person name="Oh S."/>
            <person name="Lee J.H."/>
            <person name="Choi E."/>
            <person name="Choi E."/>
            <person name="Lee S.E."/>
            <person name="Jeon J."/>
            <person name="Kim H."/>
            <person name="Choi G."/>
            <person name="Song H."/>
            <person name="Lee J."/>
            <person name="Lee S.C."/>
            <person name="Kwon J.K."/>
            <person name="Lee H.Y."/>
            <person name="Koo N."/>
            <person name="Hong Y."/>
            <person name="Kim R.W."/>
            <person name="Kang W.H."/>
            <person name="Huh J.H."/>
            <person name="Kang B.C."/>
            <person name="Yang T.J."/>
            <person name="Lee Y.H."/>
            <person name="Bennetzen J.L."/>
            <person name="Choi D."/>
        </authorList>
    </citation>
    <scope>NUCLEOTIDE SEQUENCE [LARGE SCALE GENOMIC DNA]</scope>
    <source>
        <strain evidence="6">cv. CM334</strain>
    </source>
</reference>
<organism evidence="5 6">
    <name type="scientific">Capsicum annuum</name>
    <name type="common">Capsicum pepper</name>
    <dbReference type="NCBI Taxonomy" id="4072"/>
    <lineage>
        <taxon>Eukaryota</taxon>
        <taxon>Viridiplantae</taxon>
        <taxon>Streptophyta</taxon>
        <taxon>Embryophyta</taxon>
        <taxon>Tracheophyta</taxon>
        <taxon>Spermatophyta</taxon>
        <taxon>Magnoliopsida</taxon>
        <taxon>eudicotyledons</taxon>
        <taxon>Gunneridae</taxon>
        <taxon>Pentapetalae</taxon>
        <taxon>asterids</taxon>
        <taxon>lamiids</taxon>
        <taxon>Solanales</taxon>
        <taxon>Solanaceae</taxon>
        <taxon>Solanoideae</taxon>
        <taxon>Capsiceae</taxon>
        <taxon>Capsicum</taxon>
    </lineage>
</organism>
<dbReference type="InterPro" id="IPR050628">
    <property type="entry name" value="SNF2_RAD54_helicase_TF"/>
</dbReference>
<dbReference type="InterPro" id="IPR038718">
    <property type="entry name" value="SNF2-like_sf"/>
</dbReference>
<dbReference type="Proteomes" id="UP000222542">
    <property type="component" value="Unassembled WGS sequence"/>
</dbReference>
<keyword evidence="6" id="KW-1185">Reference proteome</keyword>
<gene>
    <name evidence="5" type="ORF">T459_19940</name>
</gene>
<reference evidence="5 6" key="1">
    <citation type="journal article" date="2014" name="Nat. Genet.">
        <title>Genome sequence of the hot pepper provides insights into the evolution of pungency in Capsicum species.</title>
        <authorList>
            <person name="Kim S."/>
            <person name="Park M."/>
            <person name="Yeom S.I."/>
            <person name="Kim Y.M."/>
            <person name="Lee J.M."/>
            <person name="Lee H.A."/>
            <person name="Seo E."/>
            <person name="Choi J."/>
            <person name="Cheong K."/>
            <person name="Kim K.T."/>
            <person name="Jung K."/>
            <person name="Lee G.W."/>
            <person name="Oh S.K."/>
            <person name="Bae C."/>
            <person name="Kim S.B."/>
            <person name="Lee H.Y."/>
            <person name="Kim S.Y."/>
            <person name="Kim M.S."/>
            <person name="Kang B.C."/>
            <person name="Jo Y.D."/>
            <person name="Yang H.B."/>
            <person name="Jeong H.J."/>
            <person name="Kang W.H."/>
            <person name="Kwon J.K."/>
            <person name="Shin C."/>
            <person name="Lim J.Y."/>
            <person name="Park J.H."/>
            <person name="Huh J.H."/>
            <person name="Kim J.S."/>
            <person name="Kim B.D."/>
            <person name="Cohen O."/>
            <person name="Paran I."/>
            <person name="Suh M.C."/>
            <person name="Lee S.B."/>
            <person name="Kim Y.K."/>
            <person name="Shin Y."/>
            <person name="Noh S.J."/>
            <person name="Park J."/>
            <person name="Seo Y.S."/>
            <person name="Kwon S.Y."/>
            <person name="Kim H.A."/>
            <person name="Park J.M."/>
            <person name="Kim H.J."/>
            <person name="Choi S.B."/>
            <person name="Bosland P.W."/>
            <person name="Reeves G."/>
            <person name="Jo S.H."/>
            <person name="Lee B.W."/>
            <person name="Cho H.T."/>
            <person name="Choi H.S."/>
            <person name="Lee M.S."/>
            <person name="Yu Y."/>
            <person name="Do Choi Y."/>
            <person name="Park B.S."/>
            <person name="van Deynze A."/>
            <person name="Ashrafi H."/>
            <person name="Hill T."/>
            <person name="Kim W.T."/>
            <person name="Pai H.S."/>
            <person name="Ahn H.K."/>
            <person name="Yeam I."/>
            <person name="Giovannoni J.J."/>
            <person name="Rose J.K."/>
            <person name="Sorensen I."/>
            <person name="Lee S.J."/>
            <person name="Kim R.W."/>
            <person name="Choi I.Y."/>
            <person name="Choi B.S."/>
            <person name="Lim J.S."/>
            <person name="Lee Y.H."/>
            <person name="Choi D."/>
        </authorList>
    </citation>
    <scope>NUCLEOTIDE SEQUENCE [LARGE SCALE GENOMIC DNA]</scope>
    <source>
        <strain evidence="6">cv. CM334</strain>
    </source>
</reference>
<evidence type="ECO:0000259" key="4">
    <source>
        <dbReference type="Pfam" id="PF00176"/>
    </source>
</evidence>
<evidence type="ECO:0000256" key="3">
    <source>
        <dbReference type="ARBA" id="ARBA00022840"/>
    </source>
</evidence>
<sequence length="467" mass="53886">MNNETQEKIPKTIIDIPLHPCSRRNINRQEVAQEQILDITLPQSSGSNVEQSVIVEENVQDNLEEPIIVQEDIEGVQNLVPNVADPVVTSHHSGIIIRKPLWFMLLGKSHGITLSKDQSPKMTNEIERMKVVPYASGVVSLMYPMLCTRPDIYFVVGMVSRYQSNPRDLVPIEYTDSYFQSDKDSIKSTSAEYVASSEVTKEAVWLGNFVKDLGVVPSVQIPLPFYVTIVVQLQTRKNYDAIKEAHYIKFVSSNTTKAILALESSYKWALTGTPLQNRIGELYSFVRFLQVKPYAYYFCKDCDCFALDFSMFFDKFNSSFKCSECSHIRSHHFLWWKRYIEQPLESHYDYERRDAMVLSKHKILKSLLLRRNKNERAVDLALPIKIVTIRKDSLDDWEYEYYKSLYSRSRSMFDEYVQAGTMENNYLHIFSMITHLRQVECTAGKECTAIKVVSYSLQLEAVSGVIV</sequence>
<accession>A0A2G2Z342</accession>
<dbReference type="EMBL" id="AYRZ02000007">
    <property type="protein sequence ID" value="PHT76418.1"/>
    <property type="molecule type" value="Genomic_DNA"/>
</dbReference>
<keyword evidence="1" id="KW-0547">Nucleotide-binding</keyword>
<proteinExistence type="predicted"/>
<keyword evidence="2" id="KW-0378">Hydrolase</keyword>
<name>A0A2G2Z342_CAPAN</name>